<evidence type="ECO:0000313" key="2">
    <source>
        <dbReference type="Proteomes" id="UP001300763"/>
    </source>
</evidence>
<reference evidence="1 2" key="1">
    <citation type="submission" date="2023-02" db="EMBL/GenBank/DDBJ databases">
        <title>Genome sequencing required for Actinomycetospora new species description.</title>
        <authorList>
            <person name="Saimee Y."/>
            <person name="Duangmal K."/>
        </authorList>
    </citation>
    <scope>NUCLEOTIDE SEQUENCE [LARGE SCALE GENOMIC DNA]</scope>
    <source>
        <strain evidence="1 2">DW7H6</strain>
    </source>
</reference>
<dbReference type="Proteomes" id="UP001300763">
    <property type="component" value="Unassembled WGS sequence"/>
</dbReference>
<gene>
    <name evidence="1" type="ORF">PGB27_20900</name>
</gene>
<organism evidence="1 2">
    <name type="scientific">Actinomycetospora lemnae</name>
    <dbReference type="NCBI Taxonomy" id="3019891"/>
    <lineage>
        <taxon>Bacteria</taxon>
        <taxon>Bacillati</taxon>
        <taxon>Actinomycetota</taxon>
        <taxon>Actinomycetes</taxon>
        <taxon>Pseudonocardiales</taxon>
        <taxon>Pseudonocardiaceae</taxon>
        <taxon>Actinomycetospora</taxon>
    </lineage>
</organism>
<accession>A0ABT5SYL7</accession>
<sequence>MGELALAWSRDALKIVERPAADGEVELVVLGIRQIPPLVPLLFSEAIHHLRSSIENALFFAVERSRGGALPEEQARRVSFPIADDAKSFRRWQTENGRKGIPELGLGSVLAARIEGLQPYQDSARIGSISRRFAVLTGLEPDNAAPMTLLQHYSNTDKHRTVLTAAARTSIQRSDLAFSTSEKGMKPIERGQVLVKISQQERLIVDTVTAAMVARPQGTWVAPVRELDLLRRHVADIVIPTLLLGVPLAKGLPPDIDLTDTGQADRERIEAGGWTSAAERAVEAGLPAFLDAISSDPTSAPTQDDEVAD</sequence>
<name>A0ABT5SYL7_9PSEU</name>
<evidence type="ECO:0000313" key="1">
    <source>
        <dbReference type="EMBL" id="MDD7967806.1"/>
    </source>
</evidence>
<proteinExistence type="predicted"/>
<keyword evidence="2" id="KW-1185">Reference proteome</keyword>
<protein>
    <submittedName>
        <fullName evidence="1">Uncharacterized protein</fullName>
    </submittedName>
</protein>
<comment type="caution">
    <text evidence="1">The sequence shown here is derived from an EMBL/GenBank/DDBJ whole genome shotgun (WGS) entry which is preliminary data.</text>
</comment>
<dbReference type="RefSeq" id="WP_274202326.1">
    <property type="nucleotide sequence ID" value="NZ_JAQZAO010000009.1"/>
</dbReference>
<dbReference type="EMBL" id="JAQZAO010000009">
    <property type="protein sequence ID" value="MDD7967806.1"/>
    <property type="molecule type" value="Genomic_DNA"/>
</dbReference>